<evidence type="ECO:0000313" key="3">
    <source>
        <dbReference type="Proteomes" id="UP000321234"/>
    </source>
</evidence>
<keyword evidence="1" id="KW-0472">Membrane</keyword>
<evidence type="ECO:0000256" key="1">
    <source>
        <dbReference type="SAM" id="Phobius"/>
    </source>
</evidence>
<feature type="transmembrane region" description="Helical" evidence="1">
    <location>
        <begin position="241"/>
        <end position="266"/>
    </location>
</feature>
<evidence type="ECO:0008006" key="4">
    <source>
        <dbReference type="Google" id="ProtNLM"/>
    </source>
</evidence>
<feature type="transmembrane region" description="Helical" evidence="1">
    <location>
        <begin position="63"/>
        <end position="81"/>
    </location>
</feature>
<feature type="transmembrane region" description="Helical" evidence="1">
    <location>
        <begin position="39"/>
        <end position="57"/>
    </location>
</feature>
<dbReference type="OrthoDB" id="5187529at2"/>
<proteinExistence type="predicted"/>
<organism evidence="2 3">
    <name type="scientific">Quadrisphaera setariae</name>
    <dbReference type="NCBI Taxonomy" id="2593304"/>
    <lineage>
        <taxon>Bacteria</taxon>
        <taxon>Bacillati</taxon>
        <taxon>Actinomycetota</taxon>
        <taxon>Actinomycetes</taxon>
        <taxon>Kineosporiales</taxon>
        <taxon>Kineosporiaceae</taxon>
        <taxon>Quadrisphaera</taxon>
    </lineage>
</organism>
<name>A0A5C8ZF03_9ACTN</name>
<protein>
    <recommendedName>
        <fullName evidence="4">O-antigen ligase like membrane protein</fullName>
    </recommendedName>
</protein>
<feature type="transmembrane region" description="Helical" evidence="1">
    <location>
        <begin position="217"/>
        <end position="234"/>
    </location>
</feature>
<feature type="transmembrane region" description="Helical" evidence="1">
    <location>
        <begin position="93"/>
        <end position="111"/>
    </location>
</feature>
<keyword evidence="3" id="KW-1185">Reference proteome</keyword>
<sequence>MSATVAALARVARGAGAARSRETPHLHPVDEVRPTRTDLRIVSVFTVLLVLTNRIGVPAGETAISVGIPLAYLFSAVMLFRGVLRVDRLRGELYLLAVGATLATTAYIAISGRDFSMTSYLLLVVVYLPWILSSGGRAGRDVVVTAGRAFVGTMLVLSVVGVLQFVSQVVGVWSFTDYLSDWVPTGWIVPFYNFDNPLGYDNPIRKANAFVLLEPSFLSQYAALAVLVGLVIGVRAWKQAVLLAGVASAVSGTGVVLLAVGGLLVLARAPKLVRPSHLVAGAIGVLVVFATPVADTLLSRRDELSEPGSSGYARFVSPYAEVLRGLADETQRNVVGAGAGMTERLLASNRYGGGDDVLYGVIPKLFFEYGLIAGGLVLLFIVLAVLDRAPLPVLPVAMLFMVLVLSGALLQPQTAYLVWLLSSIGGGDVVRRVVLRRQEARSAPPAELASSS</sequence>
<accession>A0A5C8ZF03</accession>
<evidence type="ECO:0000313" key="2">
    <source>
        <dbReference type="EMBL" id="TXR56412.1"/>
    </source>
</evidence>
<dbReference type="RefSeq" id="WP_147926205.1">
    <property type="nucleotide sequence ID" value="NZ_VKAC01000005.1"/>
</dbReference>
<keyword evidence="1" id="KW-1133">Transmembrane helix</keyword>
<reference evidence="2 3" key="1">
    <citation type="submission" date="2019-07" db="EMBL/GenBank/DDBJ databases">
        <title>Quadrisphaera sp. strain DD2A genome sequencing and assembly.</title>
        <authorList>
            <person name="Kim I."/>
        </authorList>
    </citation>
    <scope>NUCLEOTIDE SEQUENCE [LARGE SCALE GENOMIC DNA]</scope>
    <source>
        <strain evidence="2 3">DD2A</strain>
    </source>
</reference>
<comment type="caution">
    <text evidence="2">The sequence shown here is derived from an EMBL/GenBank/DDBJ whole genome shotgun (WGS) entry which is preliminary data.</text>
</comment>
<feature type="transmembrane region" description="Helical" evidence="1">
    <location>
        <begin position="117"/>
        <end position="138"/>
    </location>
</feature>
<feature type="transmembrane region" description="Helical" evidence="1">
    <location>
        <begin position="366"/>
        <end position="386"/>
    </location>
</feature>
<feature type="transmembrane region" description="Helical" evidence="1">
    <location>
        <begin position="150"/>
        <end position="175"/>
    </location>
</feature>
<gene>
    <name evidence="2" type="ORF">FMM08_09950</name>
</gene>
<dbReference type="Proteomes" id="UP000321234">
    <property type="component" value="Unassembled WGS sequence"/>
</dbReference>
<dbReference type="EMBL" id="VKAC01000005">
    <property type="protein sequence ID" value="TXR56412.1"/>
    <property type="molecule type" value="Genomic_DNA"/>
</dbReference>
<feature type="transmembrane region" description="Helical" evidence="1">
    <location>
        <begin position="392"/>
        <end position="410"/>
    </location>
</feature>
<keyword evidence="1" id="KW-0812">Transmembrane</keyword>
<dbReference type="AlphaFoldDB" id="A0A5C8ZF03"/>
<feature type="transmembrane region" description="Helical" evidence="1">
    <location>
        <begin position="278"/>
        <end position="298"/>
    </location>
</feature>